<dbReference type="InterPro" id="IPR002305">
    <property type="entry name" value="aa-tRNA-synth_Ic"/>
</dbReference>
<dbReference type="HAMAP" id="MF_02006">
    <property type="entry name" value="Tyr_tRNA_synth_type1"/>
    <property type="match status" value="1"/>
</dbReference>
<dbReference type="GO" id="GO:0003723">
    <property type="term" value="F:RNA binding"/>
    <property type="evidence" value="ECO:0007669"/>
    <property type="project" value="UniProtKB-KW"/>
</dbReference>
<evidence type="ECO:0000256" key="10">
    <source>
        <dbReference type="ARBA" id="ARBA00060965"/>
    </source>
</evidence>
<keyword evidence="4 11" id="KW-0547">Nucleotide-binding</keyword>
<evidence type="ECO:0000256" key="4">
    <source>
        <dbReference type="ARBA" id="ARBA00022741"/>
    </source>
</evidence>
<gene>
    <name evidence="11 14" type="primary">tyrS</name>
    <name evidence="14" type="ORF">FMV2238Y02_00720</name>
</gene>
<dbReference type="Gene3D" id="1.10.240.10">
    <property type="entry name" value="Tyrosyl-Transfer RNA Synthetase"/>
    <property type="match status" value="1"/>
</dbReference>
<dbReference type="GO" id="GO:0042803">
    <property type="term" value="F:protein homodimerization activity"/>
    <property type="evidence" value="ECO:0007669"/>
    <property type="project" value="UniProtKB-ARBA"/>
</dbReference>
<keyword evidence="6 12" id="KW-0694">RNA-binding</keyword>
<comment type="similarity">
    <text evidence="10 11">Belongs to the class-I aminoacyl-tRNA synthetase family. TyrS type 1 subfamily.</text>
</comment>
<dbReference type="CDD" id="cd00805">
    <property type="entry name" value="TyrRS_core"/>
    <property type="match status" value="1"/>
</dbReference>
<dbReference type="CDD" id="cd00165">
    <property type="entry name" value="S4"/>
    <property type="match status" value="1"/>
</dbReference>
<dbReference type="RefSeq" id="WP_125073636.1">
    <property type="nucleotide sequence ID" value="NZ_CP053792.1"/>
</dbReference>
<dbReference type="AlphaFoldDB" id="A0A3P5XLT7"/>
<comment type="catalytic activity">
    <reaction evidence="9 11">
        <text>tRNA(Tyr) + L-tyrosine + ATP = L-tyrosyl-tRNA(Tyr) + AMP + diphosphate + H(+)</text>
        <dbReference type="Rhea" id="RHEA:10220"/>
        <dbReference type="Rhea" id="RHEA-COMP:9706"/>
        <dbReference type="Rhea" id="RHEA-COMP:9707"/>
        <dbReference type="ChEBI" id="CHEBI:15378"/>
        <dbReference type="ChEBI" id="CHEBI:30616"/>
        <dbReference type="ChEBI" id="CHEBI:33019"/>
        <dbReference type="ChEBI" id="CHEBI:58315"/>
        <dbReference type="ChEBI" id="CHEBI:78442"/>
        <dbReference type="ChEBI" id="CHEBI:78536"/>
        <dbReference type="ChEBI" id="CHEBI:456215"/>
        <dbReference type="EC" id="6.1.1.1"/>
    </reaction>
</comment>
<evidence type="ECO:0000256" key="3">
    <source>
        <dbReference type="ARBA" id="ARBA00022598"/>
    </source>
</evidence>
<keyword evidence="2 11" id="KW-0963">Cytoplasm</keyword>
<feature type="binding site" evidence="11">
    <location>
        <position position="34"/>
    </location>
    <ligand>
        <name>L-tyrosine</name>
        <dbReference type="ChEBI" id="CHEBI:58315"/>
    </ligand>
</feature>
<dbReference type="NCBIfam" id="TIGR00234">
    <property type="entry name" value="tyrS"/>
    <property type="match status" value="1"/>
</dbReference>
<feature type="binding site" evidence="11">
    <location>
        <position position="232"/>
    </location>
    <ligand>
        <name>ATP</name>
        <dbReference type="ChEBI" id="CHEBI:30616"/>
    </ligand>
</feature>
<evidence type="ECO:0000313" key="14">
    <source>
        <dbReference type="EMBL" id="VDC41584.1"/>
    </source>
</evidence>
<dbReference type="Pfam" id="PF00579">
    <property type="entry name" value="tRNA-synt_1b"/>
    <property type="match status" value="1"/>
</dbReference>
<proteinExistence type="inferred from homology"/>
<sequence length="419" mass="47360">MNIFEELKARGLVFQTTDEEALVRALTEGQVSYYTGYDPTADSLHLGHLVAILTSRRLQLAGHKPYALVGGATGLIGDPSFKDAERSLQTKETVLDWSDKIKGQLSRFLDFENGDNKAELVNNYDWFSQISFIDFLRDVGKYFTINYMMSKDSVKKRIETGISYTEFAYQIMQGYDFYELNAKHNVTLQIGGSDQWGNMTAGTELLRRKADKTGHVMTVPLITDSTGKKFGKSEGNAVWLDADKTSPYEMYQFWLNVMDDDAVRFLKIFTFLSLDEIAEIETHFNAARHERLAQKTLAREVVTLVHGEEAYKQALKITEQLFAGAIKNLSASELKQGLSNVPNYQVKAEDNLNLVDILVTAGISPSKRQAREDVQNGAIYINGERVQDLDYTLSDTDKIDDQLTVVRRGKKKYAVLKFN</sequence>
<evidence type="ECO:0000256" key="12">
    <source>
        <dbReference type="PROSITE-ProRule" id="PRU00182"/>
    </source>
</evidence>
<dbReference type="InterPro" id="IPR024107">
    <property type="entry name" value="Tyr-tRNA-ligase_bac_1"/>
</dbReference>
<evidence type="ECO:0000256" key="6">
    <source>
        <dbReference type="ARBA" id="ARBA00022884"/>
    </source>
</evidence>
<dbReference type="InterPro" id="IPR001412">
    <property type="entry name" value="aa-tRNA-synth_I_CS"/>
</dbReference>
<dbReference type="SUPFAM" id="SSF52374">
    <property type="entry name" value="Nucleotidylyl transferase"/>
    <property type="match status" value="1"/>
</dbReference>
<reference evidence="14 15" key="1">
    <citation type="submission" date="2018-10" db="EMBL/GenBank/DDBJ databases">
        <authorList>
            <consortium name="Molecular Microbiology and Infection Unit (UMMI)"/>
            <person name="Machado M."/>
        </authorList>
    </citation>
    <scope>NUCLEOTIDE SEQUENCE [LARGE SCALE GENOMIC DNA]</scope>
    <source>
        <strain evidence="14">FMV2238.02</strain>
    </source>
</reference>
<dbReference type="SUPFAM" id="SSF55174">
    <property type="entry name" value="Alpha-L RNA-binding motif"/>
    <property type="match status" value="1"/>
</dbReference>
<evidence type="ECO:0000259" key="13">
    <source>
        <dbReference type="SMART" id="SM00363"/>
    </source>
</evidence>
<dbReference type="InterPro" id="IPR024088">
    <property type="entry name" value="Tyr-tRNA-ligase_bac-type"/>
</dbReference>
<dbReference type="InterPro" id="IPR014729">
    <property type="entry name" value="Rossmann-like_a/b/a_fold"/>
</dbReference>
<feature type="binding site" evidence="11">
    <location>
        <position position="169"/>
    </location>
    <ligand>
        <name>L-tyrosine</name>
        <dbReference type="ChEBI" id="CHEBI:58315"/>
    </ligand>
</feature>
<comment type="subcellular location">
    <subcellularLocation>
        <location evidence="1 11">Cytoplasm</location>
    </subcellularLocation>
</comment>
<dbReference type="EC" id="6.1.1.1" evidence="11"/>
<dbReference type="GO" id="GO:0005524">
    <property type="term" value="F:ATP binding"/>
    <property type="evidence" value="ECO:0007669"/>
    <property type="project" value="UniProtKB-UniRule"/>
</dbReference>
<dbReference type="Proteomes" id="UP000280759">
    <property type="component" value="Unassembled WGS sequence"/>
</dbReference>
<evidence type="ECO:0000256" key="2">
    <source>
        <dbReference type="ARBA" id="ARBA00022490"/>
    </source>
</evidence>
<dbReference type="GO" id="GO:0004831">
    <property type="term" value="F:tyrosine-tRNA ligase activity"/>
    <property type="evidence" value="ECO:0007669"/>
    <property type="project" value="UniProtKB-UniRule"/>
</dbReference>
<dbReference type="Gene3D" id="3.40.50.620">
    <property type="entry name" value="HUPs"/>
    <property type="match status" value="1"/>
</dbReference>
<keyword evidence="7 11" id="KW-0648">Protein biosynthesis</keyword>
<feature type="short sequence motif" description="'KMSKS' region" evidence="11">
    <location>
        <begin position="229"/>
        <end position="233"/>
    </location>
</feature>
<dbReference type="Gene3D" id="3.10.290.10">
    <property type="entry name" value="RNA-binding S4 domain"/>
    <property type="match status" value="1"/>
</dbReference>
<dbReference type="PRINTS" id="PR01040">
    <property type="entry name" value="TRNASYNTHTYR"/>
</dbReference>
<accession>A0A3P5XLT7</accession>
<evidence type="ECO:0000256" key="5">
    <source>
        <dbReference type="ARBA" id="ARBA00022840"/>
    </source>
</evidence>
<evidence type="ECO:0000256" key="9">
    <source>
        <dbReference type="ARBA" id="ARBA00048248"/>
    </source>
</evidence>
<feature type="short sequence motif" description="'HIGH' region" evidence="11">
    <location>
        <begin position="39"/>
        <end position="48"/>
    </location>
</feature>
<feature type="domain" description="RNA-binding S4" evidence="13">
    <location>
        <begin position="352"/>
        <end position="414"/>
    </location>
</feature>
<feature type="binding site" evidence="11">
    <location>
        <position position="173"/>
    </location>
    <ligand>
        <name>L-tyrosine</name>
        <dbReference type="ChEBI" id="CHEBI:58315"/>
    </ligand>
</feature>
<dbReference type="PROSITE" id="PS50889">
    <property type="entry name" value="S4"/>
    <property type="match status" value="1"/>
</dbReference>
<evidence type="ECO:0000256" key="11">
    <source>
        <dbReference type="HAMAP-Rule" id="MF_02006"/>
    </source>
</evidence>
<keyword evidence="5 11" id="KW-0067">ATP-binding</keyword>
<dbReference type="FunFam" id="1.10.240.10:FF:000001">
    <property type="entry name" value="Tyrosine--tRNA ligase"/>
    <property type="match status" value="1"/>
</dbReference>
<evidence type="ECO:0000313" key="15">
    <source>
        <dbReference type="Proteomes" id="UP000280759"/>
    </source>
</evidence>
<dbReference type="PANTHER" id="PTHR11766">
    <property type="entry name" value="TYROSYL-TRNA SYNTHETASE"/>
    <property type="match status" value="1"/>
</dbReference>
<evidence type="ECO:0000256" key="8">
    <source>
        <dbReference type="ARBA" id="ARBA00023146"/>
    </source>
</evidence>
<comment type="subunit">
    <text evidence="11">Homodimer.</text>
</comment>
<name>A0A3P5XLT7_STRCB</name>
<comment type="function">
    <text evidence="11">Catalyzes the attachment of tyrosine to tRNA(Tyr) in a two-step reaction: tyrosine is first activated by ATP to form Tyr-AMP and then transferred to the acceptor end of tRNA(Tyr).</text>
</comment>
<dbReference type="EMBL" id="UXEP01000001">
    <property type="protein sequence ID" value="VDC41584.1"/>
    <property type="molecule type" value="Genomic_DNA"/>
</dbReference>
<keyword evidence="3 11" id="KW-0436">Ligase</keyword>
<protein>
    <recommendedName>
        <fullName evidence="11">Tyrosine--tRNA ligase</fullName>
        <ecNumber evidence="11">6.1.1.1</ecNumber>
    </recommendedName>
    <alternativeName>
        <fullName evidence="11">Tyrosyl-tRNA synthetase</fullName>
        <shortName evidence="11">TyrRS</shortName>
    </alternativeName>
</protein>
<dbReference type="InterPro" id="IPR002942">
    <property type="entry name" value="S4_RNA-bd"/>
</dbReference>
<organism evidence="14 15">
    <name type="scientific">Streptococcus canis</name>
    <dbReference type="NCBI Taxonomy" id="1329"/>
    <lineage>
        <taxon>Bacteria</taxon>
        <taxon>Bacillati</taxon>
        <taxon>Bacillota</taxon>
        <taxon>Bacilli</taxon>
        <taxon>Lactobacillales</taxon>
        <taxon>Streptococcaceae</taxon>
        <taxon>Streptococcus</taxon>
    </lineage>
</organism>
<dbReference type="GO" id="GO:0006437">
    <property type="term" value="P:tyrosyl-tRNA aminoacylation"/>
    <property type="evidence" value="ECO:0007669"/>
    <property type="project" value="UniProtKB-UniRule"/>
</dbReference>
<keyword evidence="8 11" id="KW-0030">Aminoacyl-tRNA synthetase</keyword>
<keyword evidence="15" id="KW-1185">Reference proteome</keyword>
<dbReference type="InterPro" id="IPR054608">
    <property type="entry name" value="SYY-like_C"/>
</dbReference>
<dbReference type="Pfam" id="PF22421">
    <property type="entry name" value="SYY_C-terminal"/>
    <property type="match status" value="1"/>
</dbReference>
<evidence type="ECO:0000256" key="1">
    <source>
        <dbReference type="ARBA" id="ARBA00004496"/>
    </source>
</evidence>
<dbReference type="FunFam" id="3.40.50.620:FF:000008">
    <property type="entry name" value="Tyrosine--tRNA ligase"/>
    <property type="match status" value="1"/>
</dbReference>
<dbReference type="PROSITE" id="PS00178">
    <property type="entry name" value="AA_TRNA_LIGASE_I"/>
    <property type="match status" value="1"/>
</dbReference>
<dbReference type="InterPro" id="IPR002307">
    <property type="entry name" value="Tyr-tRNA-ligase"/>
</dbReference>
<dbReference type="SMART" id="SM00363">
    <property type="entry name" value="S4"/>
    <property type="match status" value="1"/>
</dbReference>
<dbReference type="PANTHER" id="PTHR11766:SF0">
    <property type="entry name" value="TYROSINE--TRNA LIGASE, MITOCHONDRIAL"/>
    <property type="match status" value="1"/>
</dbReference>
<evidence type="ECO:0000256" key="7">
    <source>
        <dbReference type="ARBA" id="ARBA00022917"/>
    </source>
</evidence>
<dbReference type="GO" id="GO:0005829">
    <property type="term" value="C:cytosol"/>
    <property type="evidence" value="ECO:0007669"/>
    <property type="project" value="TreeGrafter"/>
</dbReference>
<dbReference type="InterPro" id="IPR036986">
    <property type="entry name" value="S4_RNA-bd_sf"/>
</dbReference>